<evidence type="ECO:0000313" key="7">
    <source>
        <dbReference type="Proteomes" id="UP000678374"/>
    </source>
</evidence>
<dbReference type="PANTHER" id="PTHR36926:SF1">
    <property type="entry name" value="COLICIN V PRODUCTION PROTEIN"/>
    <property type="match status" value="1"/>
</dbReference>
<dbReference type="GO" id="GO:0009403">
    <property type="term" value="P:toxin biosynthetic process"/>
    <property type="evidence" value="ECO:0007669"/>
    <property type="project" value="InterPro"/>
</dbReference>
<dbReference type="PANTHER" id="PTHR36926">
    <property type="entry name" value="COLICIN V PRODUCTION PROTEIN"/>
    <property type="match status" value="1"/>
</dbReference>
<feature type="transmembrane region" description="Helical" evidence="5">
    <location>
        <begin position="16"/>
        <end position="34"/>
    </location>
</feature>
<keyword evidence="7" id="KW-1185">Reference proteome</keyword>
<keyword evidence="4 5" id="KW-0472">Membrane</keyword>
<feature type="transmembrane region" description="Helical" evidence="5">
    <location>
        <begin position="41"/>
        <end position="58"/>
    </location>
</feature>
<protein>
    <submittedName>
        <fullName evidence="6">CvpA family protein</fullName>
    </submittedName>
</protein>
<feature type="transmembrane region" description="Helical" evidence="5">
    <location>
        <begin position="78"/>
        <end position="101"/>
    </location>
</feature>
<evidence type="ECO:0000256" key="4">
    <source>
        <dbReference type="ARBA" id="ARBA00023136"/>
    </source>
</evidence>
<dbReference type="Pfam" id="PF02674">
    <property type="entry name" value="Colicin_V"/>
    <property type="match status" value="1"/>
</dbReference>
<proteinExistence type="predicted"/>
<evidence type="ECO:0000256" key="1">
    <source>
        <dbReference type="ARBA" id="ARBA00004141"/>
    </source>
</evidence>
<keyword evidence="3 5" id="KW-1133">Transmembrane helix</keyword>
<accession>A0A940YMQ8</accession>
<reference evidence="6" key="1">
    <citation type="submission" date="2021-04" db="EMBL/GenBank/DDBJ databases">
        <title>The genome sequence of Ideonella sp. 4Y11.</title>
        <authorList>
            <person name="Liu Y."/>
        </authorList>
    </citation>
    <scope>NUCLEOTIDE SEQUENCE</scope>
    <source>
        <strain evidence="6">4Y11</strain>
    </source>
</reference>
<dbReference type="AlphaFoldDB" id="A0A940YMQ8"/>
<name>A0A940YMQ8_9BURK</name>
<dbReference type="InterPro" id="IPR052719">
    <property type="entry name" value="CvpA-like"/>
</dbReference>
<comment type="subcellular location">
    <subcellularLocation>
        <location evidence="1">Membrane</location>
        <topology evidence="1">Multi-pass membrane protein</topology>
    </subcellularLocation>
</comment>
<evidence type="ECO:0000256" key="3">
    <source>
        <dbReference type="ARBA" id="ARBA00022989"/>
    </source>
</evidence>
<dbReference type="InterPro" id="IPR003825">
    <property type="entry name" value="Colicin-V_CvpA"/>
</dbReference>
<evidence type="ECO:0000256" key="2">
    <source>
        <dbReference type="ARBA" id="ARBA00022692"/>
    </source>
</evidence>
<dbReference type="GO" id="GO:0016020">
    <property type="term" value="C:membrane"/>
    <property type="evidence" value="ECO:0007669"/>
    <property type="project" value="UniProtKB-SubCell"/>
</dbReference>
<evidence type="ECO:0000313" key="6">
    <source>
        <dbReference type="EMBL" id="MBQ0961442.1"/>
    </source>
</evidence>
<keyword evidence="2 5" id="KW-0812">Transmembrane</keyword>
<dbReference type="RefSeq" id="WP_210804123.1">
    <property type="nucleotide sequence ID" value="NZ_JAGQDE010000029.1"/>
</dbReference>
<organism evidence="6 7">
    <name type="scientific">Ideonella aquatica</name>
    <dbReference type="NCBI Taxonomy" id="2824119"/>
    <lineage>
        <taxon>Bacteria</taxon>
        <taxon>Pseudomonadati</taxon>
        <taxon>Pseudomonadota</taxon>
        <taxon>Betaproteobacteria</taxon>
        <taxon>Burkholderiales</taxon>
        <taxon>Sphaerotilaceae</taxon>
        <taxon>Ideonella</taxon>
    </lineage>
</organism>
<comment type="caution">
    <text evidence="6">The sequence shown here is derived from an EMBL/GenBank/DDBJ whole genome shotgun (WGS) entry which is preliminary data.</text>
</comment>
<gene>
    <name evidence="6" type="ORF">KAK06_20980</name>
</gene>
<dbReference type="EMBL" id="JAGQDE010000029">
    <property type="protein sequence ID" value="MBQ0961442.1"/>
    <property type="molecule type" value="Genomic_DNA"/>
</dbReference>
<evidence type="ECO:0000256" key="5">
    <source>
        <dbReference type="SAM" id="Phobius"/>
    </source>
</evidence>
<feature type="transmembrane region" description="Helical" evidence="5">
    <location>
        <begin position="113"/>
        <end position="137"/>
    </location>
</feature>
<sequence length="170" mass="18383">MGSEHAATTVWLGLGWVDWTLALLALFSVLVGLWRGLVYELLSLAAWVMAWLVALNWGPELAARLPLNDADTAPRVALGYALCFLGTLLLGALLARLLRMLVAATPLRWIDRLLGAVFGAARGALLLLAVVIVVGWTPLSRSAAWQSSQVAAWMGQAGALWQAWRPQSTR</sequence>
<dbReference type="Proteomes" id="UP000678374">
    <property type="component" value="Unassembled WGS sequence"/>
</dbReference>